<dbReference type="PANTHER" id="PTHR20857">
    <property type="entry name" value="THIAMINE-PHOSPHATE PYROPHOSPHORYLASE"/>
    <property type="match status" value="1"/>
</dbReference>
<name>A0A1Y0EQ81_9BURK</name>
<dbReference type="GO" id="GO:0009228">
    <property type="term" value="P:thiamine biosynthetic process"/>
    <property type="evidence" value="ECO:0007669"/>
    <property type="project" value="UniProtKB-KW"/>
</dbReference>
<feature type="domain" description="Thiamine phosphate synthase/TenI" evidence="4">
    <location>
        <begin position="420"/>
        <end position="506"/>
    </location>
</feature>
<feature type="compositionally biased region" description="Pro residues" evidence="3">
    <location>
        <begin position="1"/>
        <end position="12"/>
    </location>
</feature>
<sequence length="559" mass="58732">MSPGPFSRPAPLLPLDEVPRTSRPAAATRAAPGAHGPVRIAIVAATAHEAAQRQQVLVQAAAAWQVPAWVQVLGADELAGANTAPHVAWVHSAAPTVALATALRRWRETQPVAVLMDGALPQGEAWACLLEAGDVLMGSSADLLRWLAGRNGAALDKAVPSAPFLVDAWRSAKARLWPTGMPAPSACLRQAGGERQPGRADEGLQWLDSASAQGWLNPDPGLRRHWTADADAGWRMQAGATVLALAKGFVAADAITLGLTLDPAGRRCPVPLLSWSAVPTFTHDDGSVPHTPMPAAPSIYAIVDNAERLARCAEHGAQIVQLRTKLPPHPTPQDQARLRQAIAGSIEAAHAAGAALFINDHRQAALDLGASGLHLGQEDLLALTEMQRASLRQPRLASEGGRLLAVDWAQAPGDAPMRLLHLGISSHSVWELARARALAPDYIACGPVWATTTKDMPWHPQGLRNLRWWVANAGCPVVAIGGILSAEQIRDTAACGAAAVCVVRGLGDDPARTLPAMQQALAEGWARAQADRSAAPVLPHPSLASGFGVHDVREAHDAV</sequence>
<evidence type="ECO:0000256" key="2">
    <source>
        <dbReference type="ARBA" id="ARBA00022977"/>
    </source>
</evidence>
<evidence type="ECO:0000313" key="5">
    <source>
        <dbReference type="EMBL" id="ARU05658.1"/>
    </source>
</evidence>
<dbReference type="Proteomes" id="UP000196138">
    <property type="component" value="Chromosome"/>
</dbReference>
<evidence type="ECO:0000259" key="4">
    <source>
        <dbReference type="Pfam" id="PF02581"/>
    </source>
</evidence>
<dbReference type="SUPFAM" id="SSF51391">
    <property type="entry name" value="Thiamin phosphate synthase"/>
    <property type="match status" value="1"/>
</dbReference>
<dbReference type="InterPro" id="IPR013785">
    <property type="entry name" value="Aldolase_TIM"/>
</dbReference>
<keyword evidence="6" id="KW-1185">Reference proteome</keyword>
<proteinExistence type="predicted"/>
<evidence type="ECO:0000256" key="1">
    <source>
        <dbReference type="ARBA" id="ARBA00004948"/>
    </source>
</evidence>
<organism evidence="5 6">
    <name type="scientific">Comamonas serinivorans</name>
    <dbReference type="NCBI Taxonomy" id="1082851"/>
    <lineage>
        <taxon>Bacteria</taxon>
        <taxon>Pseudomonadati</taxon>
        <taxon>Pseudomonadota</taxon>
        <taxon>Betaproteobacteria</taxon>
        <taxon>Burkholderiales</taxon>
        <taxon>Comamonadaceae</taxon>
        <taxon>Comamonas</taxon>
    </lineage>
</organism>
<evidence type="ECO:0000313" key="6">
    <source>
        <dbReference type="Proteomes" id="UP000196138"/>
    </source>
</evidence>
<dbReference type="GO" id="GO:0005737">
    <property type="term" value="C:cytoplasm"/>
    <property type="evidence" value="ECO:0007669"/>
    <property type="project" value="TreeGrafter"/>
</dbReference>
<dbReference type="Gene3D" id="3.20.20.70">
    <property type="entry name" value="Aldolase class I"/>
    <property type="match status" value="1"/>
</dbReference>
<feature type="compositionally biased region" description="Low complexity" evidence="3">
    <location>
        <begin position="21"/>
        <end position="32"/>
    </location>
</feature>
<dbReference type="OrthoDB" id="9810880at2"/>
<dbReference type="InterPro" id="IPR036206">
    <property type="entry name" value="ThiamineP_synth_sf"/>
</dbReference>
<comment type="pathway">
    <text evidence="1">Cofactor biosynthesis; thiamine diphosphate biosynthesis.</text>
</comment>
<feature type="region of interest" description="Disordered" evidence="3">
    <location>
        <begin position="1"/>
        <end position="32"/>
    </location>
</feature>
<gene>
    <name evidence="5" type="ORF">CCO03_14040</name>
</gene>
<evidence type="ECO:0000256" key="3">
    <source>
        <dbReference type="SAM" id="MobiDB-lite"/>
    </source>
</evidence>
<feature type="domain" description="Thiamine phosphate synthase/TenI" evidence="4">
    <location>
        <begin position="305"/>
        <end position="381"/>
    </location>
</feature>
<protein>
    <recommendedName>
        <fullName evidence="4">Thiamine phosphate synthase/TenI domain-containing protein</fullName>
    </recommendedName>
</protein>
<keyword evidence="2" id="KW-0784">Thiamine biosynthesis</keyword>
<dbReference type="PANTHER" id="PTHR20857:SF15">
    <property type="entry name" value="THIAMINE-PHOSPHATE SYNTHASE"/>
    <property type="match status" value="1"/>
</dbReference>
<dbReference type="EMBL" id="CP021455">
    <property type="protein sequence ID" value="ARU05658.1"/>
    <property type="molecule type" value="Genomic_DNA"/>
</dbReference>
<dbReference type="RefSeq" id="WP_087282040.1">
    <property type="nucleotide sequence ID" value="NZ_CP021455.1"/>
</dbReference>
<dbReference type="Pfam" id="PF02581">
    <property type="entry name" value="TMP-TENI"/>
    <property type="match status" value="2"/>
</dbReference>
<dbReference type="KEGG" id="cser:CCO03_14040"/>
<reference evidence="5 6" key="1">
    <citation type="submission" date="2017-05" db="EMBL/GenBank/DDBJ databases">
        <authorList>
            <person name="Song R."/>
            <person name="Chenine A.L."/>
            <person name="Ruprecht R.M."/>
        </authorList>
    </citation>
    <scope>NUCLEOTIDE SEQUENCE [LARGE SCALE GENOMIC DNA]</scope>
    <source>
        <strain evidence="5 6">DSM 26136</strain>
    </source>
</reference>
<dbReference type="CDD" id="cd00564">
    <property type="entry name" value="TMP_TenI"/>
    <property type="match status" value="1"/>
</dbReference>
<dbReference type="GO" id="GO:0004789">
    <property type="term" value="F:thiamine-phosphate diphosphorylase activity"/>
    <property type="evidence" value="ECO:0007669"/>
    <property type="project" value="TreeGrafter"/>
</dbReference>
<dbReference type="AlphaFoldDB" id="A0A1Y0EQ81"/>
<dbReference type="InterPro" id="IPR022998">
    <property type="entry name" value="ThiamineP_synth_TenI"/>
</dbReference>
<accession>A0A1Y0EQ81</accession>